<dbReference type="Gene3D" id="1.25.40.10">
    <property type="entry name" value="Tetratricopeptide repeat domain"/>
    <property type="match status" value="1"/>
</dbReference>
<evidence type="ECO:0000313" key="2">
    <source>
        <dbReference type="Proteomes" id="UP001222770"/>
    </source>
</evidence>
<comment type="caution">
    <text evidence="1">The sequence shown here is derived from an EMBL/GenBank/DDBJ whole genome shotgun (WGS) entry which is preliminary data.</text>
</comment>
<organism evidence="1 2">
    <name type="scientific">Novosphingobium cyanobacteriorum</name>
    <dbReference type="NCBI Taxonomy" id="3024215"/>
    <lineage>
        <taxon>Bacteria</taxon>
        <taxon>Pseudomonadati</taxon>
        <taxon>Pseudomonadota</taxon>
        <taxon>Alphaproteobacteria</taxon>
        <taxon>Sphingomonadales</taxon>
        <taxon>Sphingomonadaceae</taxon>
        <taxon>Novosphingobium</taxon>
    </lineage>
</organism>
<dbReference type="InterPro" id="IPR010323">
    <property type="entry name" value="DUF924"/>
</dbReference>
<dbReference type="Pfam" id="PF06041">
    <property type="entry name" value="DUF924"/>
    <property type="match status" value="1"/>
</dbReference>
<dbReference type="Gene3D" id="1.20.58.320">
    <property type="entry name" value="TPR-like"/>
    <property type="match status" value="1"/>
</dbReference>
<dbReference type="EMBL" id="JAROCY010000008">
    <property type="protein sequence ID" value="MDF8333529.1"/>
    <property type="molecule type" value="Genomic_DNA"/>
</dbReference>
<protein>
    <submittedName>
        <fullName evidence="1">DUF924 domain-containing protein</fullName>
    </submittedName>
</protein>
<dbReference type="SUPFAM" id="SSF48452">
    <property type="entry name" value="TPR-like"/>
    <property type="match status" value="1"/>
</dbReference>
<reference evidence="1 2" key="1">
    <citation type="submission" date="2023-03" db="EMBL/GenBank/DDBJ databases">
        <title>Novosphingobium cyanobacteriorum sp. nov., isolated from a eutrophic reservoir during the Microcystis bloom period.</title>
        <authorList>
            <person name="Kang M."/>
            <person name="Le V."/>
            <person name="Ko S.-R."/>
            <person name="Lee S.-A."/>
            <person name="Ahn C.-Y."/>
        </authorList>
    </citation>
    <scope>NUCLEOTIDE SEQUENCE [LARGE SCALE GENOMIC DNA]</scope>
    <source>
        <strain evidence="1 2">HBC54</strain>
    </source>
</reference>
<dbReference type="Proteomes" id="UP001222770">
    <property type="component" value="Unassembled WGS sequence"/>
</dbReference>
<gene>
    <name evidence="1" type="ORF">POM99_09980</name>
</gene>
<dbReference type="RefSeq" id="WP_277277315.1">
    <property type="nucleotide sequence ID" value="NZ_JAROCY010000008.1"/>
</dbReference>
<accession>A0ABT6CJ22</accession>
<evidence type="ECO:0000313" key="1">
    <source>
        <dbReference type="EMBL" id="MDF8333529.1"/>
    </source>
</evidence>
<proteinExistence type="predicted"/>
<keyword evidence="2" id="KW-1185">Reference proteome</keyword>
<name>A0ABT6CJ22_9SPHN</name>
<sequence>MTAARAGWPQQLLHFWFRRLGPAQRFARDDAVDAEIVRRFGLVLRALARQPARRFLKDPDVARAAVLLFDQVPRNAFRNSPCAFAFDPKAAAITRAAIRKGWLGGLDTEQRQFLLMPLMHSERIADQRESMRRFTALGSPYIRSFALAHYRMVARFGRFPHRNAVLGRRSTPAEVRAIAAGNHW</sequence>
<dbReference type="InterPro" id="IPR011990">
    <property type="entry name" value="TPR-like_helical_dom_sf"/>
</dbReference>